<dbReference type="InterPro" id="IPR004001">
    <property type="entry name" value="Actin_CS"/>
</dbReference>
<dbReference type="Gene3D" id="3.30.420.40">
    <property type="match status" value="3"/>
</dbReference>
<evidence type="ECO:0000256" key="1">
    <source>
        <dbReference type="RuleBase" id="RU000487"/>
    </source>
</evidence>
<dbReference type="Pfam" id="PF00022">
    <property type="entry name" value="Actin"/>
    <property type="match status" value="1"/>
</dbReference>
<dbReference type="InterPro" id="IPR004000">
    <property type="entry name" value="Actin"/>
</dbReference>
<dbReference type="EMBL" id="CP046236">
    <property type="protein sequence ID" value="WFD48057.1"/>
    <property type="molecule type" value="Genomic_DNA"/>
</dbReference>
<name>A0ABY8ERD9_MALFU</name>
<reference evidence="2 3" key="1">
    <citation type="journal article" date="2020" name="Elife">
        <title>Loss of centromere function drives karyotype evolution in closely related Malassezia species.</title>
        <authorList>
            <person name="Sankaranarayanan S.R."/>
            <person name="Ianiri G."/>
            <person name="Coelho M.A."/>
            <person name="Reza M.H."/>
            <person name="Thimmappa B.C."/>
            <person name="Ganguly P."/>
            <person name="Vadnala R.N."/>
            <person name="Sun S."/>
            <person name="Siddharthan R."/>
            <person name="Tellgren-Roth C."/>
            <person name="Dawson T.L."/>
            <person name="Heitman J."/>
            <person name="Sanyal K."/>
        </authorList>
    </citation>
    <scope>NUCLEOTIDE SEQUENCE [LARGE SCALE GENOMIC DNA]</scope>
    <source>
        <strain evidence="2">CBS14141</strain>
    </source>
</reference>
<dbReference type="InterPro" id="IPR043129">
    <property type="entry name" value="ATPase_NBD"/>
</dbReference>
<organism evidence="2 3">
    <name type="scientific">Malassezia furfur</name>
    <name type="common">Pityriasis versicolor infection agent</name>
    <name type="synonym">Pityrosporum furfur</name>
    <dbReference type="NCBI Taxonomy" id="55194"/>
    <lineage>
        <taxon>Eukaryota</taxon>
        <taxon>Fungi</taxon>
        <taxon>Dikarya</taxon>
        <taxon>Basidiomycota</taxon>
        <taxon>Ustilaginomycotina</taxon>
        <taxon>Malasseziomycetes</taxon>
        <taxon>Malasseziales</taxon>
        <taxon>Malasseziaceae</taxon>
        <taxon>Malassezia</taxon>
    </lineage>
</organism>
<gene>
    <name evidence="2" type="primary">ARP4</name>
    <name evidence="2" type="ORF">GLX27_002724</name>
</gene>
<dbReference type="SUPFAM" id="SSF53067">
    <property type="entry name" value="Actin-like ATPase domain"/>
    <property type="match status" value="2"/>
</dbReference>
<dbReference type="PROSITE" id="PS00432">
    <property type="entry name" value="ACTINS_2"/>
    <property type="match status" value="1"/>
</dbReference>
<comment type="similarity">
    <text evidence="1">Belongs to the actin family.</text>
</comment>
<evidence type="ECO:0000313" key="2">
    <source>
        <dbReference type="EMBL" id="WFD48057.1"/>
    </source>
</evidence>
<dbReference type="Proteomes" id="UP000818624">
    <property type="component" value="Chromosome 3"/>
</dbReference>
<dbReference type="Gene3D" id="3.90.640.10">
    <property type="entry name" value="Actin, Chain A, domain 4"/>
    <property type="match status" value="1"/>
</dbReference>
<accession>A0ABY8ERD9</accession>
<proteinExistence type="inferred from homology"/>
<evidence type="ECO:0000313" key="3">
    <source>
        <dbReference type="Proteomes" id="UP000818624"/>
    </source>
</evidence>
<dbReference type="PANTHER" id="PTHR11937">
    <property type="entry name" value="ACTIN"/>
    <property type="match status" value="1"/>
</dbReference>
<dbReference type="SMART" id="SM00268">
    <property type="entry name" value="ACTIN"/>
    <property type="match status" value="1"/>
</dbReference>
<protein>
    <submittedName>
        <fullName evidence="2">NuA4 histone acetyltransferase subunit</fullName>
    </submittedName>
</protein>
<keyword evidence="3" id="KW-1185">Reference proteome</keyword>
<dbReference type="CDD" id="cd13395">
    <property type="entry name" value="ASKHA_NBD_Arp4_ACTL6-like"/>
    <property type="match status" value="1"/>
</dbReference>
<sequence>MLAAGVTNELWRANADFMAVDGTGAPLIGLAPLRFDGDGAVPRAGDGEALVLSENALRAACEVEGADGALPSSRLNGDAFSRGACARRCGVRVGLARTPASCGRAGSMVQQASRGRARRPRDFVGTATCATMPGVYGGDEINAIVLDPGTSLFRGGWAGEDQPRALFPSHYGWLPLSDADRAQAGASAPSANGAADDGDVSMAEAGEELAKPKLPRGVSLDVARGRKRFVGDAGVSYWRPNLEIDTPFDADGIVQDASAFEALAQHAMDVLSVDARENPLLLTEPPTNPTAVREKMAEVAFEGLGVPAFYLANRTVLSSFASGRPTSLVVDVGASHVSAIPVVDGFVLRKGIHTQPNGGDAVSRAVLWGLTHEQSEDKNLHGWLSDSLVPQYLVKSKKPVDPGMPPQATLREDRLQHSAPSFRAYHTMRLLDDFKEAMCQTLEAPWDAAHAAARPTKMYEFPDGYNDAYGPLRFKAPEAVLTPSLYASSPGVLPARKSGYVGLTELILEAAKAVDVDARAAMFSNIVCVGGGTFVPGFIDRLSYELSVAAPSQRIKIHSPGNYTERRHATWLGGSILASLGTFHQLWISKQEYEEHGSAIVQARCK</sequence>